<dbReference type="EMBL" id="JBIXLL010000004">
    <property type="protein sequence ID" value="MFJ5429342.1"/>
    <property type="molecule type" value="Genomic_DNA"/>
</dbReference>
<gene>
    <name evidence="2" type="ORF">ACIPUP_09250</name>
</gene>
<dbReference type="Proteomes" id="UP001617689">
    <property type="component" value="Unassembled WGS sequence"/>
</dbReference>
<evidence type="ECO:0000313" key="3">
    <source>
        <dbReference type="Proteomes" id="UP001617689"/>
    </source>
</evidence>
<keyword evidence="3" id="KW-1185">Reference proteome</keyword>
<name>A0ABW8G9I1_9GAMM</name>
<dbReference type="RefSeq" id="WP_400395596.1">
    <property type="nucleotide sequence ID" value="NZ_JBIXLL010000004.1"/>
</dbReference>
<organism evidence="2 3">
    <name type="scientific">Pectobacterium actinidiae</name>
    <dbReference type="NCBI Taxonomy" id="1507808"/>
    <lineage>
        <taxon>Bacteria</taxon>
        <taxon>Pseudomonadati</taxon>
        <taxon>Pseudomonadota</taxon>
        <taxon>Gammaproteobacteria</taxon>
        <taxon>Enterobacterales</taxon>
        <taxon>Pectobacteriaceae</taxon>
        <taxon>Pectobacterium</taxon>
    </lineage>
</organism>
<feature type="compositionally biased region" description="Gly residues" evidence="1">
    <location>
        <begin position="27"/>
        <end position="37"/>
    </location>
</feature>
<evidence type="ECO:0000313" key="2">
    <source>
        <dbReference type="EMBL" id="MFJ5429342.1"/>
    </source>
</evidence>
<evidence type="ECO:0008006" key="4">
    <source>
        <dbReference type="Google" id="ProtNLM"/>
    </source>
</evidence>
<evidence type="ECO:0000256" key="1">
    <source>
        <dbReference type="SAM" id="MobiDB-lite"/>
    </source>
</evidence>
<accession>A0ABW8G9I1</accession>
<dbReference type="PROSITE" id="PS51257">
    <property type="entry name" value="PROKAR_LIPOPROTEIN"/>
    <property type="match status" value="1"/>
</dbReference>
<feature type="region of interest" description="Disordered" evidence="1">
    <location>
        <begin position="22"/>
        <end position="50"/>
    </location>
</feature>
<protein>
    <recommendedName>
        <fullName evidence="4">Lipoprotein</fullName>
    </recommendedName>
</protein>
<sequence length="50" mass="4827">MSRTLKAAGVIALITMLSGCLFPPPGGGGGGGGGPRGGFQEQPMSPQGAR</sequence>
<comment type="caution">
    <text evidence="2">The sequence shown here is derived from an EMBL/GenBank/DDBJ whole genome shotgun (WGS) entry which is preliminary data.</text>
</comment>
<reference evidence="2 3" key="1">
    <citation type="submission" date="2024-10" db="EMBL/GenBank/DDBJ databases">
        <authorList>
            <person name="Lu C.-H."/>
        </authorList>
    </citation>
    <scope>NUCLEOTIDE SEQUENCE [LARGE SCALE GENOMIC DNA]</scope>
    <source>
        <strain evidence="2 3">22ZTDG03-2</strain>
    </source>
</reference>
<proteinExistence type="predicted"/>